<dbReference type="AlphaFoldDB" id="A0A0L0VPG2"/>
<dbReference type="Proteomes" id="UP000054564">
    <property type="component" value="Unassembled WGS sequence"/>
</dbReference>
<name>A0A0L0VPG2_9BASI</name>
<accession>A0A0L0VPG2</accession>
<proteinExistence type="predicted"/>
<dbReference type="EMBL" id="AJIL01000031">
    <property type="protein sequence ID" value="KNF01156.1"/>
    <property type="molecule type" value="Genomic_DNA"/>
</dbReference>
<dbReference type="STRING" id="1165861.A0A0L0VPG2"/>
<reference evidence="3" key="1">
    <citation type="submission" date="2014-03" db="EMBL/GenBank/DDBJ databases">
        <title>The Genome Sequence of Puccinia striiformis f. sp. tritici PST-78.</title>
        <authorList>
            <consortium name="The Broad Institute Genome Sequencing Platform"/>
            <person name="Cuomo C."/>
            <person name="Hulbert S."/>
            <person name="Chen X."/>
            <person name="Walker B."/>
            <person name="Young S.K."/>
            <person name="Zeng Q."/>
            <person name="Gargeya S."/>
            <person name="Fitzgerald M."/>
            <person name="Haas B."/>
            <person name="Abouelleil A."/>
            <person name="Alvarado L."/>
            <person name="Arachchi H.M."/>
            <person name="Berlin A.M."/>
            <person name="Chapman S.B."/>
            <person name="Goldberg J."/>
            <person name="Griggs A."/>
            <person name="Gujja S."/>
            <person name="Hansen M."/>
            <person name="Howarth C."/>
            <person name="Imamovic A."/>
            <person name="Larimer J."/>
            <person name="McCowan C."/>
            <person name="Montmayeur A."/>
            <person name="Murphy C."/>
            <person name="Neiman D."/>
            <person name="Pearson M."/>
            <person name="Priest M."/>
            <person name="Roberts A."/>
            <person name="Saif S."/>
            <person name="Shea T."/>
            <person name="Sisk P."/>
            <person name="Sykes S."/>
            <person name="Wortman J."/>
            <person name="Nusbaum C."/>
            <person name="Birren B."/>
        </authorList>
    </citation>
    <scope>NUCLEOTIDE SEQUENCE [LARGE SCALE GENOMIC DNA]</scope>
    <source>
        <strain evidence="3">race PST-78</strain>
    </source>
</reference>
<comment type="caution">
    <text evidence="2">The sequence shown here is derived from an EMBL/GenBank/DDBJ whole genome shotgun (WGS) entry which is preliminary data.</text>
</comment>
<evidence type="ECO:0000313" key="2">
    <source>
        <dbReference type="EMBL" id="KNF01156.1"/>
    </source>
</evidence>
<gene>
    <name evidence="2" type="ORF">PSTG_05510</name>
</gene>
<keyword evidence="3" id="KW-1185">Reference proteome</keyword>
<evidence type="ECO:0000313" key="3">
    <source>
        <dbReference type="Proteomes" id="UP000054564"/>
    </source>
</evidence>
<protein>
    <recommendedName>
        <fullName evidence="4">Myb/SANT-like domain-containing protein</fullName>
    </recommendedName>
</protein>
<evidence type="ECO:0000256" key="1">
    <source>
        <dbReference type="SAM" id="MobiDB-lite"/>
    </source>
</evidence>
<evidence type="ECO:0008006" key="4">
    <source>
        <dbReference type="Google" id="ProtNLM"/>
    </source>
</evidence>
<dbReference type="OrthoDB" id="2424990at2759"/>
<organism evidence="2 3">
    <name type="scientific">Puccinia striiformis f. sp. tritici PST-78</name>
    <dbReference type="NCBI Taxonomy" id="1165861"/>
    <lineage>
        <taxon>Eukaryota</taxon>
        <taxon>Fungi</taxon>
        <taxon>Dikarya</taxon>
        <taxon>Basidiomycota</taxon>
        <taxon>Pucciniomycotina</taxon>
        <taxon>Pucciniomycetes</taxon>
        <taxon>Pucciniales</taxon>
        <taxon>Pucciniaceae</taxon>
        <taxon>Puccinia</taxon>
    </lineage>
</organism>
<feature type="region of interest" description="Disordered" evidence="1">
    <location>
        <begin position="83"/>
        <end position="140"/>
    </location>
</feature>
<sequence>MAINLRNQSNPKIIFMLQQMKDQFKAYRIKFKKAHTKSLSTGFGLTWANQKAGIKTDAEKLNKMCPLYTELFEVIGKQPDVTPLVRANAEDSDSSSDSSESSESSKESSDSCSIDPLLRDLEKRPTQTLTSEDSSIAKEN</sequence>